<dbReference type="KEGG" id="nwr:E3U44_03940"/>
<proteinExistence type="predicted"/>
<dbReference type="SUPFAM" id="SSF89095">
    <property type="entry name" value="GatB/YqeY motif"/>
    <property type="match status" value="1"/>
</dbReference>
<dbReference type="Gene3D" id="1.10.10.410">
    <property type="match status" value="1"/>
</dbReference>
<gene>
    <name evidence="1" type="ORF">E3U44_03940</name>
</gene>
<accession>A0A4P7BUV3</accession>
<dbReference type="EMBL" id="CP038033">
    <property type="protein sequence ID" value="QBQ53753.1"/>
    <property type="molecule type" value="Genomic_DNA"/>
</dbReference>
<organism evidence="1 2">
    <name type="scientific">Nitrosococcus wardiae</name>
    <dbReference type="NCBI Taxonomy" id="1814290"/>
    <lineage>
        <taxon>Bacteria</taxon>
        <taxon>Pseudomonadati</taxon>
        <taxon>Pseudomonadota</taxon>
        <taxon>Gammaproteobacteria</taxon>
        <taxon>Chromatiales</taxon>
        <taxon>Chromatiaceae</taxon>
        <taxon>Nitrosococcus</taxon>
    </lineage>
</organism>
<dbReference type="Gene3D" id="1.10.1510.10">
    <property type="entry name" value="Uncharacterised protein YqeY/AIM41 PF09424, N-terminal domain"/>
    <property type="match status" value="1"/>
</dbReference>
<dbReference type="Pfam" id="PF09424">
    <property type="entry name" value="YqeY"/>
    <property type="match status" value="1"/>
</dbReference>
<name>A0A4P7BUV3_9GAMM</name>
<dbReference type="InterPro" id="IPR023168">
    <property type="entry name" value="GatB_Yqey_C_2"/>
</dbReference>
<protein>
    <submittedName>
        <fullName evidence="1">GatB/YqeY domain-containing protein</fullName>
    </submittedName>
</protein>
<dbReference type="Proteomes" id="UP000294325">
    <property type="component" value="Chromosome"/>
</dbReference>
<evidence type="ECO:0000313" key="1">
    <source>
        <dbReference type="EMBL" id="QBQ53753.1"/>
    </source>
</evidence>
<dbReference type="GO" id="GO:0016884">
    <property type="term" value="F:carbon-nitrogen ligase activity, with glutamine as amido-N-donor"/>
    <property type="evidence" value="ECO:0007669"/>
    <property type="project" value="InterPro"/>
</dbReference>
<dbReference type="InterPro" id="IPR019004">
    <property type="entry name" value="YqeY/Aim41"/>
</dbReference>
<dbReference type="InterPro" id="IPR003789">
    <property type="entry name" value="Asn/Gln_tRNA_amidoTrase-B-like"/>
</dbReference>
<evidence type="ECO:0000313" key="2">
    <source>
        <dbReference type="Proteomes" id="UP000294325"/>
    </source>
</evidence>
<keyword evidence="2" id="KW-1185">Reference proteome</keyword>
<reference evidence="1 2" key="1">
    <citation type="submission" date="2019-03" db="EMBL/GenBank/DDBJ databases">
        <title>The genome sequence of Nitrosococcus wardiae strain D1FHST reveals the archetypal metabolic capacity of ammonia-oxidizing Gammaproteobacteria.</title>
        <authorList>
            <person name="Wang L."/>
            <person name="Lim C.K."/>
            <person name="Hanson T.E."/>
            <person name="Dang H."/>
            <person name="Klotz M.G."/>
        </authorList>
    </citation>
    <scope>NUCLEOTIDE SEQUENCE [LARGE SCALE GENOMIC DNA]</scope>
    <source>
        <strain evidence="1 2">D1FHS</strain>
    </source>
</reference>
<dbReference type="AlphaFoldDB" id="A0A4P7BUV3"/>
<dbReference type="PANTHER" id="PTHR28055">
    <property type="entry name" value="ALTERED INHERITANCE OF MITOCHONDRIA PROTEIN 41, MITOCHONDRIAL"/>
    <property type="match status" value="1"/>
</dbReference>
<dbReference type="PANTHER" id="PTHR28055:SF1">
    <property type="entry name" value="ALTERED INHERITANCE OF MITOCHONDRIA PROTEIN 41, MITOCHONDRIAL"/>
    <property type="match status" value="1"/>
</dbReference>
<sequence length="156" mass="17619">MVTEMGSLKTRLQEEVKAAMRAKDKARLGVLRMVMATLKQFEVDTREPLEDTQIIALLEKMLKQRREALEQYEAAGREDLAEKERFELEVIQSYMPTPLSEAEIEQLIEEAIRQSQAATIKDMGKVMGILKPRIQGRADMAVVSAKVKSRLTAAPS</sequence>
<dbReference type="InterPro" id="IPR042184">
    <property type="entry name" value="YqeY/Aim41_N"/>
</dbReference>
<dbReference type="OrthoDB" id="9788127at2"/>